<dbReference type="PROSITE" id="PS00356">
    <property type="entry name" value="HTH_LACI_1"/>
    <property type="match status" value="1"/>
</dbReference>
<dbReference type="InterPro" id="IPR010982">
    <property type="entry name" value="Lambda_DNA-bd_dom_sf"/>
</dbReference>
<keyword evidence="3 6" id="KW-0238">DNA-binding</keyword>
<dbReference type="SUPFAM" id="SSF53822">
    <property type="entry name" value="Periplasmic binding protein-like I"/>
    <property type="match status" value="1"/>
</dbReference>
<keyword evidence="7" id="KW-1185">Reference proteome</keyword>
<comment type="caution">
    <text evidence="6">The sequence shown here is derived from an EMBL/GenBank/DDBJ whole genome shotgun (WGS) entry which is preliminary data.</text>
</comment>
<organism evidence="6 7">
    <name type="scientific">Thalassobacterium maritimum</name>
    <dbReference type="NCBI Taxonomy" id="3041265"/>
    <lineage>
        <taxon>Bacteria</taxon>
        <taxon>Pseudomonadati</taxon>
        <taxon>Verrucomicrobiota</taxon>
        <taxon>Opitutia</taxon>
        <taxon>Puniceicoccales</taxon>
        <taxon>Coraliomargaritaceae</taxon>
        <taxon>Thalassobacterium</taxon>
    </lineage>
</organism>
<dbReference type="SUPFAM" id="SSF47413">
    <property type="entry name" value="lambda repressor-like DNA-binding domains"/>
    <property type="match status" value="1"/>
</dbReference>
<evidence type="ECO:0000313" key="6">
    <source>
        <dbReference type="EMBL" id="MDQ8207977.1"/>
    </source>
</evidence>
<dbReference type="PANTHER" id="PTHR30146:SF148">
    <property type="entry name" value="HTH-TYPE TRANSCRIPTIONAL REPRESSOR PURR-RELATED"/>
    <property type="match status" value="1"/>
</dbReference>
<evidence type="ECO:0000256" key="1">
    <source>
        <dbReference type="ARBA" id="ARBA00022491"/>
    </source>
</evidence>
<dbReference type="Gene3D" id="3.40.50.2300">
    <property type="match status" value="2"/>
</dbReference>
<dbReference type="Pfam" id="PF00356">
    <property type="entry name" value="LacI"/>
    <property type="match status" value="1"/>
</dbReference>
<feature type="domain" description="HTH lacI-type" evidence="5">
    <location>
        <begin position="14"/>
        <end position="68"/>
    </location>
</feature>
<dbReference type="GO" id="GO:0003677">
    <property type="term" value="F:DNA binding"/>
    <property type="evidence" value="ECO:0007669"/>
    <property type="project" value="UniProtKB-KW"/>
</dbReference>
<dbReference type="InterPro" id="IPR028082">
    <property type="entry name" value="Peripla_BP_I"/>
</dbReference>
<proteinExistence type="predicted"/>
<dbReference type="InterPro" id="IPR000843">
    <property type="entry name" value="HTH_LacI"/>
</dbReference>
<reference evidence="6 7" key="1">
    <citation type="submission" date="2023-04" db="EMBL/GenBank/DDBJ databases">
        <title>A novel bacteria isolated from coastal sediment.</title>
        <authorList>
            <person name="Liu X.-J."/>
            <person name="Du Z.-J."/>
        </authorList>
    </citation>
    <scope>NUCLEOTIDE SEQUENCE [LARGE SCALE GENOMIC DNA]</scope>
    <source>
        <strain evidence="6 7">SDUM461003</strain>
    </source>
</reference>
<dbReference type="Gene3D" id="1.10.260.40">
    <property type="entry name" value="lambda repressor-like DNA-binding domains"/>
    <property type="match status" value="1"/>
</dbReference>
<dbReference type="CDD" id="cd01392">
    <property type="entry name" value="HTH_LacI"/>
    <property type="match status" value="1"/>
</dbReference>
<gene>
    <name evidence="6" type="ORF">QEH52_10680</name>
</gene>
<dbReference type="PROSITE" id="PS50932">
    <property type="entry name" value="HTH_LACI_2"/>
    <property type="match status" value="1"/>
</dbReference>
<accession>A0ABU1AWK0</accession>
<keyword evidence="2" id="KW-0805">Transcription regulation</keyword>
<sequence>MSTSTKHSMDGGRVTMKEVAEAAGVSASTVCRALNSNPQIPEATRQRIQAVADQLGYRPDPLLSAFAARRRGSSTGSSVTTIAYITNFKSRDIWLKNPFYLRCYEGAKRRLEGQGYKLEHFWLGEPNMTPGRLSRILYARGILGLFLAPTPNVHKPLDLDWEKFSCATVGYSHMSPILHRSTPHHFHAMQEALKRLYYLGYKRVGLCVFTDTSRRVDELWLSAVLLAQYDRLKGIGKKDREFNISTFLFNDTTLKDTPAWCRQEKLDVVISDNLEVMEELTGAGIHMPGEVDFVSLGWFEGQSDIAGVDQRPADIGAAATDLIVGALQRGERGVPAVPLTTMVEGVWVDGPSLTKKIPTSPSFASPLDTQ</sequence>
<dbReference type="EMBL" id="JARXHW010000022">
    <property type="protein sequence ID" value="MDQ8207977.1"/>
    <property type="molecule type" value="Genomic_DNA"/>
</dbReference>
<evidence type="ECO:0000256" key="2">
    <source>
        <dbReference type="ARBA" id="ARBA00023015"/>
    </source>
</evidence>
<keyword evidence="1" id="KW-0678">Repressor</keyword>
<name>A0ABU1AWK0_9BACT</name>
<evidence type="ECO:0000259" key="5">
    <source>
        <dbReference type="PROSITE" id="PS50932"/>
    </source>
</evidence>
<dbReference type="Proteomes" id="UP001225316">
    <property type="component" value="Unassembled WGS sequence"/>
</dbReference>
<evidence type="ECO:0000256" key="3">
    <source>
        <dbReference type="ARBA" id="ARBA00023125"/>
    </source>
</evidence>
<dbReference type="PANTHER" id="PTHR30146">
    <property type="entry name" value="LACI-RELATED TRANSCRIPTIONAL REPRESSOR"/>
    <property type="match status" value="1"/>
</dbReference>
<dbReference type="RefSeq" id="WP_308950351.1">
    <property type="nucleotide sequence ID" value="NZ_JARXHW010000022.1"/>
</dbReference>
<dbReference type="SMART" id="SM00354">
    <property type="entry name" value="HTH_LACI"/>
    <property type="match status" value="1"/>
</dbReference>
<evidence type="ECO:0000256" key="4">
    <source>
        <dbReference type="ARBA" id="ARBA00023163"/>
    </source>
</evidence>
<protein>
    <submittedName>
        <fullName evidence="6">LacI family DNA-binding transcriptional regulator</fullName>
    </submittedName>
</protein>
<evidence type="ECO:0000313" key="7">
    <source>
        <dbReference type="Proteomes" id="UP001225316"/>
    </source>
</evidence>
<keyword evidence="4" id="KW-0804">Transcription</keyword>